<dbReference type="InterPro" id="IPR053924">
    <property type="entry name" value="RecX_HTH_2nd"/>
</dbReference>
<comment type="function">
    <text evidence="5">Modulates RecA activity.</text>
</comment>
<dbReference type="PANTHER" id="PTHR33602:SF1">
    <property type="entry name" value="REGULATORY PROTEIN RECX FAMILY PROTEIN"/>
    <property type="match status" value="1"/>
</dbReference>
<organism evidence="8">
    <name type="scientific">Proteinivorax hydrogeniformans</name>
    <dbReference type="NCBI Taxonomy" id="1826727"/>
    <lineage>
        <taxon>Bacteria</taxon>
        <taxon>Bacillati</taxon>
        <taxon>Bacillota</taxon>
        <taxon>Clostridia</taxon>
        <taxon>Eubacteriales</taxon>
        <taxon>Proteinivoracaceae</taxon>
        <taxon>Proteinivorax</taxon>
    </lineage>
</organism>
<dbReference type="AlphaFoldDB" id="A0AAU8HNL8"/>
<feature type="domain" description="RecX second three-helical" evidence="6">
    <location>
        <begin position="50"/>
        <end position="90"/>
    </location>
</feature>
<evidence type="ECO:0000313" key="8">
    <source>
        <dbReference type="EMBL" id="XCI27439.1"/>
    </source>
</evidence>
<reference evidence="8" key="1">
    <citation type="journal article" date="2018" name="Antonie Van Leeuwenhoek">
        <title>Proteinivorax hydrogeniformans sp. nov., an anaerobic, haloalkaliphilic bacterium fermenting proteinaceous compounds with high hydrogen production.</title>
        <authorList>
            <person name="Boltyanskaya Y."/>
            <person name="Detkova E."/>
            <person name="Pimenov N."/>
            <person name="Kevbrin V."/>
        </authorList>
    </citation>
    <scope>NUCLEOTIDE SEQUENCE</scope>
    <source>
        <strain evidence="8">Z-710</strain>
    </source>
</reference>
<evidence type="ECO:0000259" key="6">
    <source>
        <dbReference type="Pfam" id="PF02631"/>
    </source>
</evidence>
<dbReference type="InterPro" id="IPR003783">
    <property type="entry name" value="Regulatory_RecX"/>
</dbReference>
<comment type="similarity">
    <text evidence="2 5">Belongs to the RecX family.</text>
</comment>
<evidence type="ECO:0000256" key="2">
    <source>
        <dbReference type="ARBA" id="ARBA00009695"/>
    </source>
</evidence>
<proteinExistence type="inferred from homology"/>
<dbReference type="PANTHER" id="PTHR33602">
    <property type="entry name" value="REGULATORY PROTEIN RECX FAMILY PROTEIN"/>
    <property type="match status" value="1"/>
</dbReference>
<keyword evidence="4 5" id="KW-0963">Cytoplasm</keyword>
<feature type="domain" description="RecX first three-helical" evidence="7">
    <location>
        <begin position="4"/>
        <end position="43"/>
    </location>
</feature>
<evidence type="ECO:0000256" key="3">
    <source>
        <dbReference type="ARBA" id="ARBA00018111"/>
    </source>
</evidence>
<dbReference type="RefSeq" id="WP_353892017.1">
    <property type="nucleotide sequence ID" value="NZ_CP159485.1"/>
</dbReference>
<gene>
    <name evidence="5" type="primary">recX</name>
    <name evidence="8" type="ORF">PRVXH_001337</name>
</gene>
<reference evidence="8" key="2">
    <citation type="submission" date="2024-06" db="EMBL/GenBank/DDBJ databases">
        <authorList>
            <person name="Petrova K.O."/>
            <person name="Toshchakov S.V."/>
            <person name="Boltjanskaja Y.V."/>
            <person name="Kevbrin V.V."/>
        </authorList>
    </citation>
    <scope>NUCLEOTIDE SEQUENCE</scope>
    <source>
        <strain evidence="8">Z-710</strain>
    </source>
</reference>
<dbReference type="GO" id="GO:0006282">
    <property type="term" value="P:regulation of DNA repair"/>
    <property type="evidence" value="ECO:0007669"/>
    <property type="project" value="UniProtKB-UniRule"/>
</dbReference>
<name>A0AAU8HNL8_9FIRM</name>
<dbReference type="HAMAP" id="MF_01114">
    <property type="entry name" value="RecX"/>
    <property type="match status" value="1"/>
</dbReference>
<evidence type="ECO:0000256" key="4">
    <source>
        <dbReference type="ARBA" id="ARBA00022490"/>
    </source>
</evidence>
<evidence type="ECO:0000256" key="5">
    <source>
        <dbReference type="HAMAP-Rule" id="MF_01114"/>
    </source>
</evidence>
<dbReference type="Gene3D" id="1.10.10.10">
    <property type="entry name" value="Winged helix-like DNA-binding domain superfamily/Winged helix DNA-binding domain"/>
    <property type="match status" value="2"/>
</dbReference>
<dbReference type="Pfam" id="PF02631">
    <property type="entry name" value="RecX_HTH2"/>
    <property type="match status" value="1"/>
</dbReference>
<protein>
    <recommendedName>
        <fullName evidence="3 5">Regulatory protein RecX</fullName>
    </recommendedName>
</protein>
<sequence>MNKAQNMALRYLSYKPRTKKELQDYLSNKGISSLNIEEVVQKLEGYGYINDDDYAVQFINYHAQSKLNGPQKIRFELFKRGVENDKVDKAFDSLDIDFFTTAKRLVEKKQSSNKTFQQLYGFLRRRGFNHNHSMQAIKFLEKED</sequence>
<dbReference type="InterPro" id="IPR053926">
    <property type="entry name" value="RecX_HTH_1st"/>
</dbReference>
<dbReference type="GO" id="GO:0005737">
    <property type="term" value="C:cytoplasm"/>
    <property type="evidence" value="ECO:0007669"/>
    <property type="project" value="UniProtKB-SubCell"/>
</dbReference>
<evidence type="ECO:0000256" key="1">
    <source>
        <dbReference type="ARBA" id="ARBA00004496"/>
    </source>
</evidence>
<dbReference type="EMBL" id="CP159485">
    <property type="protein sequence ID" value="XCI27439.1"/>
    <property type="molecule type" value="Genomic_DNA"/>
</dbReference>
<comment type="subcellular location">
    <subcellularLocation>
        <location evidence="1 5">Cytoplasm</location>
    </subcellularLocation>
</comment>
<dbReference type="Pfam" id="PF21982">
    <property type="entry name" value="RecX_HTH1"/>
    <property type="match status" value="1"/>
</dbReference>
<dbReference type="InterPro" id="IPR036388">
    <property type="entry name" value="WH-like_DNA-bd_sf"/>
</dbReference>
<evidence type="ECO:0000259" key="7">
    <source>
        <dbReference type="Pfam" id="PF21982"/>
    </source>
</evidence>
<accession>A0AAU8HNL8</accession>